<keyword evidence="8" id="KW-1185">Reference proteome</keyword>
<dbReference type="eggNOG" id="COG1653">
    <property type="taxonomic scope" value="Bacteria"/>
</dbReference>
<keyword evidence="1" id="KW-1003">Cell membrane</keyword>
<protein>
    <submittedName>
        <fullName evidence="7">Extracellular solute-binding protein</fullName>
    </submittedName>
</protein>
<evidence type="ECO:0000256" key="2">
    <source>
        <dbReference type="ARBA" id="ARBA00022729"/>
    </source>
</evidence>
<dbReference type="CDD" id="cd13581">
    <property type="entry name" value="PBP2_AlgQ_like_2"/>
    <property type="match status" value="1"/>
</dbReference>
<accession>A0A239SL68</accession>
<keyword evidence="5" id="KW-0449">Lipoprotein</keyword>
<evidence type="ECO:0000256" key="4">
    <source>
        <dbReference type="ARBA" id="ARBA00023139"/>
    </source>
</evidence>
<keyword evidence="4" id="KW-0564">Palmitate</keyword>
<evidence type="ECO:0000313" key="8">
    <source>
        <dbReference type="Proteomes" id="UP000215185"/>
    </source>
</evidence>
<reference evidence="7 8" key="1">
    <citation type="submission" date="2017-06" db="EMBL/GenBank/DDBJ databases">
        <authorList>
            <consortium name="Pathogen Informatics"/>
        </authorList>
    </citation>
    <scope>NUCLEOTIDE SEQUENCE [LARGE SCALE GENOMIC DNA]</scope>
    <source>
        <strain evidence="7 8">NCTC13788</strain>
    </source>
</reference>
<proteinExistence type="predicted"/>
<gene>
    <name evidence="7" type="primary">lipO_1</name>
    <name evidence="7" type="ORF">SAMEA4412692_00100</name>
</gene>
<evidence type="ECO:0000256" key="6">
    <source>
        <dbReference type="SAM" id="SignalP"/>
    </source>
</evidence>
<evidence type="ECO:0000256" key="5">
    <source>
        <dbReference type="ARBA" id="ARBA00023288"/>
    </source>
</evidence>
<dbReference type="AlphaFoldDB" id="A0A239SL68"/>
<dbReference type="InterPro" id="IPR006059">
    <property type="entry name" value="SBP"/>
</dbReference>
<dbReference type="RefSeq" id="WP_018372994.1">
    <property type="nucleotide sequence ID" value="NZ_LT906439.1"/>
</dbReference>
<dbReference type="PANTHER" id="PTHR43649:SF33">
    <property type="entry name" value="POLYGALACTURONAN_RHAMNOGALACTURONAN-BINDING PROTEIN YTCQ"/>
    <property type="match status" value="1"/>
</dbReference>
<feature type="signal peptide" evidence="6">
    <location>
        <begin position="1"/>
        <end position="21"/>
    </location>
</feature>
<name>A0A239SL68_9STRE</name>
<keyword evidence="2 6" id="KW-0732">Signal</keyword>
<dbReference type="InterPro" id="IPR050490">
    <property type="entry name" value="Bact_solute-bd_prot1"/>
</dbReference>
<dbReference type="SUPFAM" id="SSF53850">
    <property type="entry name" value="Periplasmic binding protein-like II"/>
    <property type="match status" value="1"/>
</dbReference>
<evidence type="ECO:0000256" key="3">
    <source>
        <dbReference type="ARBA" id="ARBA00023136"/>
    </source>
</evidence>
<dbReference type="Pfam" id="PF13416">
    <property type="entry name" value="SBP_bac_8"/>
    <property type="match status" value="1"/>
</dbReference>
<evidence type="ECO:0000313" key="7">
    <source>
        <dbReference type="EMBL" id="SNU86147.1"/>
    </source>
</evidence>
<dbReference type="Proteomes" id="UP000215185">
    <property type="component" value="Chromosome 1"/>
</dbReference>
<keyword evidence="3" id="KW-0472">Membrane</keyword>
<feature type="chain" id="PRO_5039317968" evidence="6">
    <location>
        <begin position="22"/>
        <end position="537"/>
    </location>
</feature>
<organism evidence="7 8">
    <name type="scientific">Streptococcus merionis</name>
    <dbReference type="NCBI Taxonomy" id="400065"/>
    <lineage>
        <taxon>Bacteria</taxon>
        <taxon>Bacillati</taxon>
        <taxon>Bacillota</taxon>
        <taxon>Bacilli</taxon>
        <taxon>Lactobacillales</taxon>
        <taxon>Streptococcaceae</taxon>
        <taxon>Streptococcus</taxon>
    </lineage>
</organism>
<dbReference type="STRING" id="1123308.GCA_000380085_00431"/>
<dbReference type="KEGG" id="smen:SAMEA4412692_0100"/>
<dbReference type="PROSITE" id="PS51257">
    <property type="entry name" value="PROKAR_LIPOPROTEIN"/>
    <property type="match status" value="1"/>
</dbReference>
<dbReference type="PANTHER" id="PTHR43649">
    <property type="entry name" value="ARABINOSE-BINDING PROTEIN-RELATED"/>
    <property type="match status" value="1"/>
</dbReference>
<dbReference type="EMBL" id="LT906439">
    <property type="protein sequence ID" value="SNU86147.1"/>
    <property type="molecule type" value="Genomic_DNA"/>
</dbReference>
<dbReference type="Gene3D" id="3.40.190.10">
    <property type="entry name" value="Periplasmic binding protein-like II"/>
    <property type="match status" value="2"/>
</dbReference>
<sequence>MKTWKKLAGFGLASLSVVTLAACGSSGGGASSPDYELSNVTFPLKEKVSLKITTGSSTLAPQDPNDKLIYKRLEEKTNLHIDWTNYTSDYAEKRNLDISSGDLPDVFWNSGASDVELINWAEDGVIVPIEDLIDQYMPNLKKVLDDNPEYKAMITAPDGHIYSLPWIEELGSGKESIHSVNDMAWINTEWLNKLGLEMPKTTDELVNVLKAFKEKDPNGNGQADEIPMSFINDGGNEDFKLLFAAFGIGDNDDHIVVGNDGVVDFTADNEDYKKGVAFMRKLYEEGLLDPEAFEQDWNTYVAKGNEQRYGVYFTWDTNNIAGDKNYDVLPVLEGPNGQKNVTRTNNIGFSRDRIVITSANKNLELTARWLDLMYEPLQSVQNNWGTYGDDTQQNIFEFDEAKKMLKHLPLEGTAPSELRQKTEVGGGLAILDEYYGTVTTMPDDAKWRLDLLKEHYVPYMSNNEIYPRVFMETEDLEKIDLISADLMDFVNRKRSEWIVNGGVEKEWDAYIAELKRFKLDEFVAIKQKYYDDYAKSK</sequence>
<dbReference type="OrthoDB" id="9787283at2"/>
<evidence type="ECO:0000256" key="1">
    <source>
        <dbReference type="ARBA" id="ARBA00022475"/>
    </source>
</evidence>